<keyword evidence="12" id="KW-1185">Reference proteome</keyword>
<keyword evidence="9" id="KW-0472">Membrane</keyword>
<sequence>MGVFVGVGISRRTTSVDILMVLLLFLLLLLLPSAPVFSANNLFSLVYKGCANQTFGESGDGISQQSMAALSSSLISQSAKTNFFKTSSSSSSSLFGLFQCRGDITQSDCSACVSHLPAMWVSLCGQSVAVRVQLNGCYGLYEVAGFPKVSGTKMLYKYCSSRSGGGTGFEEKRGTALAALQTGVVGVSGGSGFYATSYGSVYAMAQCEGDLSVADCGECVAEAIQKAQVECGGASAGQMYLSRCYITYSYYSHGVPKGGGSDDIGAASSNVISSSSGGSGQPTGKTVAIVVGGAAGVGFLVICLLFVRSLYKKDDN</sequence>
<dbReference type="PANTHER" id="PTHR32080">
    <property type="entry name" value="ANTIFUNGAL PROTEIN GINKBILOBIN-2-LIKE"/>
    <property type="match status" value="1"/>
</dbReference>
<evidence type="ECO:0000256" key="1">
    <source>
        <dbReference type="ARBA" id="ARBA00004251"/>
    </source>
</evidence>
<organism evidence="11 12">
    <name type="scientific">Zostera marina</name>
    <name type="common">Eelgrass</name>
    <dbReference type="NCBI Taxonomy" id="29655"/>
    <lineage>
        <taxon>Eukaryota</taxon>
        <taxon>Viridiplantae</taxon>
        <taxon>Streptophyta</taxon>
        <taxon>Embryophyta</taxon>
        <taxon>Tracheophyta</taxon>
        <taxon>Spermatophyta</taxon>
        <taxon>Magnoliopsida</taxon>
        <taxon>Liliopsida</taxon>
        <taxon>Zosteraceae</taxon>
        <taxon>Zostera</taxon>
    </lineage>
</organism>
<gene>
    <name evidence="11" type="ORF">ZOSMA_393G00080</name>
</gene>
<protein>
    <submittedName>
        <fullName evidence="11">Cysteine-rich repeat secretory protein</fullName>
    </submittedName>
</protein>
<dbReference type="Gene3D" id="3.30.430.20">
    <property type="entry name" value="Gnk2 domain, C-X8-C-X2-C motif"/>
    <property type="match status" value="2"/>
</dbReference>
<evidence type="ECO:0000256" key="4">
    <source>
        <dbReference type="ARBA" id="ARBA00022737"/>
    </source>
</evidence>
<keyword evidence="9" id="KW-0812">Transmembrane</keyword>
<comment type="similarity">
    <text evidence="8">Belongs to the cysteine-rich repeat secretory protein family. Plasmodesmata-located proteins (PDLD) subfamily.</text>
</comment>
<evidence type="ECO:0000256" key="8">
    <source>
        <dbReference type="ARBA" id="ARBA00038393"/>
    </source>
</evidence>
<dbReference type="Proteomes" id="UP000036987">
    <property type="component" value="Unassembled WGS sequence"/>
</dbReference>
<evidence type="ECO:0000256" key="7">
    <source>
        <dbReference type="ARBA" id="ARBA00024184"/>
    </source>
</evidence>
<keyword evidence="5" id="KW-0965">Cell junction</keyword>
<evidence type="ECO:0000256" key="3">
    <source>
        <dbReference type="ARBA" id="ARBA00022729"/>
    </source>
</evidence>
<name>A0A0K9P487_ZOSMR</name>
<dbReference type="InterPro" id="IPR038408">
    <property type="entry name" value="GNK2_sf"/>
</dbReference>
<evidence type="ECO:0000313" key="11">
    <source>
        <dbReference type="EMBL" id="KMZ63856.1"/>
    </source>
</evidence>
<feature type="transmembrane region" description="Helical" evidence="9">
    <location>
        <begin position="287"/>
        <end position="307"/>
    </location>
</feature>
<evidence type="ECO:0000256" key="2">
    <source>
        <dbReference type="ARBA" id="ARBA00022581"/>
    </source>
</evidence>
<dbReference type="Pfam" id="PF01657">
    <property type="entry name" value="Stress-antifung"/>
    <property type="match status" value="2"/>
</dbReference>
<dbReference type="OrthoDB" id="1926347at2759"/>
<dbReference type="GO" id="GO:0010497">
    <property type="term" value="P:plasmodesmata-mediated intercellular transport"/>
    <property type="evidence" value="ECO:0000318"/>
    <property type="project" value="GO_Central"/>
</dbReference>
<reference evidence="12" key="1">
    <citation type="journal article" date="2016" name="Nature">
        <title>The genome of the seagrass Zostera marina reveals angiosperm adaptation to the sea.</title>
        <authorList>
            <person name="Olsen J.L."/>
            <person name="Rouze P."/>
            <person name="Verhelst B."/>
            <person name="Lin Y.-C."/>
            <person name="Bayer T."/>
            <person name="Collen J."/>
            <person name="Dattolo E."/>
            <person name="De Paoli E."/>
            <person name="Dittami S."/>
            <person name="Maumus F."/>
            <person name="Michel G."/>
            <person name="Kersting A."/>
            <person name="Lauritano C."/>
            <person name="Lohaus R."/>
            <person name="Toepel M."/>
            <person name="Tonon T."/>
            <person name="Vanneste K."/>
            <person name="Amirebrahimi M."/>
            <person name="Brakel J."/>
            <person name="Bostroem C."/>
            <person name="Chovatia M."/>
            <person name="Grimwood J."/>
            <person name="Jenkins J.W."/>
            <person name="Jueterbock A."/>
            <person name="Mraz A."/>
            <person name="Stam W.T."/>
            <person name="Tice H."/>
            <person name="Bornberg-Bauer E."/>
            <person name="Green P.J."/>
            <person name="Pearson G.A."/>
            <person name="Procaccini G."/>
            <person name="Duarte C.M."/>
            <person name="Schmutz J."/>
            <person name="Reusch T.B.H."/>
            <person name="Van de Peer Y."/>
        </authorList>
    </citation>
    <scope>NUCLEOTIDE SEQUENCE [LARGE SCALE GENOMIC DNA]</scope>
    <source>
        <strain evidence="12">cv. Finnish</strain>
    </source>
</reference>
<dbReference type="CDD" id="cd23509">
    <property type="entry name" value="Gnk2-like"/>
    <property type="match status" value="2"/>
</dbReference>
<keyword evidence="9" id="KW-1133">Transmembrane helix</keyword>
<dbReference type="FunFam" id="3.30.430.20:FF:000008">
    <property type="entry name" value="cysteine-rich repeat secretory protein 3"/>
    <property type="match status" value="1"/>
</dbReference>
<dbReference type="PROSITE" id="PS51473">
    <property type="entry name" value="GNK2"/>
    <property type="match status" value="2"/>
</dbReference>
<dbReference type="OMA" id="YLEKCYI"/>
<keyword evidence="4" id="KW-0677">Repeat</keyword>
<proteinExistence type="inferred from homology"/>
<keyword evidence="6" id="KW-1015">Disulfide bond</keyword>
<evidence type="ECO:0000313" key="12">
    <source>
        <dbReference type="Proteomes" id="UP000036987"/>
    </source>
</evidence>
<dbReference type="GO" id="GO:0009506">
    <property type="term" value="C:plasmodesma"/>
    <property type="evidence" value="ECO:0000318"/>
    <property type="project" value="GO_Central"/>
</dbReference>
<keyword evidence="3" id="KW-0732">Signal</keyword>
<accession>A0A0K9P487</accession>
<keyword evidence="2" id="KW-0945">Host-virus interaction</keyword>
<dbReference type="GO" id="GO:0005886">
    <property type="term" value="C:plasma membrane"/>
    <property type="evidence" value="ECO:0007669"/>
    <property type="project" value="UniProtKB-SubCell"/>
</dbReference>
<evidence type="ECO:0000256" key="9">
    <source>
        <dbReference type="SAM" id="Phobius"/>
    </source>
</evidence>
<dbReference type="EMBL" id="LFYR01001200">
    <property type="protein sequence ID" value="KMZ63856.1"/>
    <property type="molecule type" value="Genomic_DNA"/>
</dbReference>
<dbReference type="PANTHER" id="PTHR32080:SF24">
    <property type="entry name" value="PLASMODESMATA-LOCATED PROTEIN 2"/>
    <property type="match status" value="1"/>
</dbReference>
<dbReference type="InterPro" id="IPR051378">
    <property type="entry name" value="Cell2Cell_Antifungal"/>
</dbReference>
<dbReference type="GO" id="GO:0046739">
    <property type="term" value="P:transport of virus in multicellular host"/>
    <property type="evidence" value="ECO:0000318"/>
    <property type="project" value="GO_Central"/>
</dbReference>
<evidence type="ECO:0000256" key="5">
    <source>
        <dbReference type="ARBA" id="ARBA00022949"/>
    </source>
</evidence>
<comment type="caution">
    <text evidence="11">The sequence shown here is derived from an EMBL/GenBank/DDBJ whole genome shotgun (WGS) entry which is preliminary data.</text>
</comment>
<dbReference type="InterPro" id="IPR002902">
    <property type="entry name" value="GNK2"/>
</dbReference>
<dbReference type="AlphaFoldDB" id="A0A0K9P487"/>
<comment type="subcellular location">
    <subcellularLocation>
        <location evidence="7">Cell junction</location>
        <location evidence="7">Plasmodesma</location>
    </subcellularLocation>
    <subcellularLocation>
        <location evidence="1">Cell membrane</location>
        <topology evidence="1">Single-pass type I membrane protein</topology>
    </subcellularLocation>
</comment>
<feature type="domain" description="Gnk2-homologous" evidence="10">
    <location>
        <begin position="151"/>
        <end position="253"/>
    </location>
</feature>
<evidence type="ECO:0000259" key="10">
    <source>
        <dbReference type="PROSITE" id="PS51473"/>
    </source>
</evidence>
<evidence type="ECO:0000256" key="6">
    <source>
        <dbReference type="ARBA" id="ARBA00023157"/>
    </source>
</evidence>
<feature type="domain" description="Gnk2-homologous" evidence="10">
    <location>
        <begin position="43"/>
        <end position="146"/>
    </location>
</feature>